<dbReference type="PANTHER" id="PTHR43284">
    <property type="entry name" value="ASPARAGINE SYNTHETASE (GLUTAMINE-HYDROLYZING)"/>
    <property type="match status" value="1"/>
</dbReference>
<keyword evidence="8" id="KW-1185">Reference proteome</keyword>
<evidence type="ECO:0000256" key="5">
    <source>
        <dbReference type="ARBA" id="ARBA00048741"/>
    </source>
</evidence>
<dbReference type="InterPro" id="IPR051786">
    <property type="entry name" value="ASN_synthetase/amidase"/>
</dbReference>
<feature type="domain" description="Glutamine amidotransferase type-2" evidence="6">
    <location>
        <begin position="1"/>
        <end position="194"/>
    </location>
</feature>
<dbReference type="Gene3D" id="3.60.20.10">
    <property type="entry name" value="Glutamine Phosphoribosylpyrophosphate, subunit 1, domain 1"/>
    <property type="match status" value="1"/>
</dbReference>
<dbReference type="RefSeq" id="WP_386191589.1">
    <property type="nucleotide sequence ID" value="NZ_JBHSBC010000021.1"/>
</dbReference>
<keyword evidence="4" id="KW-0028">Amino-acid biosynthesis</keyword>
<evidence type="ECO:0000256" key="1">
    <source>
        <dbReference type="ARBA" id="ARBA00005187"/>
    </source>
</evidence>
<sequence length="284" mass="30854">MTHAVGHRGPDGEKTMVDGPVGPAFRRLALVGPDNGAQPLLSDDGSVVLIANGEVYNHRDLEKSRIPDVALRTRSDCGVLTHLYVREGRHFLDHVAGVFAIALWDRKRRTLVLARDRFGIKPLYYARVGDQVVFGSEIKALFQHPECPRAVDWDVALGEQTLTVAPYLSQEPATSWFRGVEMVPAGAIVTIDLTSGSTTRHDYWKLPDFDGQASLSDEEFVTAYRELLAESVRDCANIEGSSRIITQTAVAKCVSGRVMSLGPVSGSGNSGYTVAVSDPVTISC</sequence>
<dbReference type="Pfam" id="PF13537">
    <property type="entry name" value="GATase_7"/>
    <property type="match status" value="1"/>
</dbReference>
<dbReference type="InterPro" id="IPR033738">
    <property type="entry name" value="AsnB_N"/>
</dbReference>
<evidence type="ECO:0000313" key="7">
    <source>
        <dbReference type="EMBL" id="MFC3982892.1"/>
    </source>
</evidence>
<dbReference type="EC" id="6.3.5.4" evidence="3"/>
<dbReference type="PANTHER" id="PTHR43284:SF1">
    <property type="entry name" value="ASPARAGINE SYNTHETASE"/>
    <property type="match status" value="1"/>
</dbReference>
<evidence type="ECO:0000313" key="8">
    <source>
        <dbReference type="Proteomes" id="UP001595698"/>
    </source>
</evidence>
<dbReference type="EMBL" id="JBHSBC010000021">
    <property type="protein sequence ID" value="MFC3982892.1"/>
    <property type="molecule type" value="Genomic_DNA"/>
</dbReference>
<evidence type="ECO:0000256" key="2">
    <source>
        <dbReference type="ARBA" id="ARBA00005752"/>
    </source>
</evidence>
<gene>
    <name evidence="7" type="ORF">ACFOYY_22350</name>
</gene>
<comment type="pathway">
    <text evidence="1">Amino-acid biosynthesis; L-asparagine biosynthesis; L-asparagine from L-aspartate (L-Gln route): step 1/1.</text>
</comment>
<accession>A0ABV8F2L4</accession>
<protein>
    <recommendedName>
        <fullName evidence="3">asparagine synthase (glutamine-hydrolyzing)</fullName>
        <ecNumber evidence="3">6.3.5.4</ecNumber>
    </recommendedName>
</protein>
<proteinExistence type="inferred from homology"/>
<keyword evidence="4" id="KW-0061">Asparagine biosynthesis</keyword>
<evidence type="ECO:0000256" key="4">
    <source>
        <dbReference type="ARBA" id="ARBA00022888"/>
    </source>
</evidence>
<name>A0ABV8F2L4_9ACTN</name>
<reference evidence="8" key="1">
    <citation type="journal article" date="2019" name="Int. J. Syst. Evol. Microbiol.">
        <title>The Global Catalogue of Microorganisms (GCM) 10K type strain sequencing project: providing services to taxonomists for standard genome sequencing and annotation.</title>
        <authorList>
            <consortium name="The Broad Institute Genomics Platform"/>
            <consortium name="The Broad Institute Genome Sequencing Center for Infectious Disease"/>
            <person name="Wu L."/>
            <person name="Ma J."/>
        </authorList>
    </citation>
    <scope>NUCLEOTIDE SEQUENCE [LARGE SCALE GENOMIC DNA]</scope>
    <source>
        <strain evidence="8">TBRC 7912</strain>
    </source>
</reference>
<organism evidence="7 8">
    <name type="scientific">Streptosporangium jomthongense</name>
    <dbReference type="NCBI Taxonomy" id="1193683"/>
    <lineage>
        <taxon>Bacteria</taxon>
        <taxon>Bacillati</taxon>
        <taxon>Actinomycetota</taxon>
        <taxon>Actinomycetes</taxon>
        <taxon>Streptosporangiales</taxon>
        <taxon>Streptosporangiaceae</taxon>
        <taxon>Streptosporangium</taxon>
    </lineage>
</organism>
<comment type="similarity">
    <text evidence="2">Belongs to the asparagine synthetase family.</text>
</comment>
<dbReference type="Proteomes" id="UP001595698">
    <property type="component" value="Unassembled WGS sequence"/>
</dbReference>
<dbReference type="InterPro" id="IPR017932">
    <property type="entry name" value="GATase_2_dom"/>
</dbReference>
<dbReference type="SUPFAM" id="SSF56235">
    <property type="entry name" value="N-terminal nucleophile aminohydrolases (Ntn hydrolases)"/>
    <property type="match status" value="1"/>
</dbReference>
<evidence type="ECO:0000259" key="6">
    <source>
        <dbReference type="PROSITE" id="PS51278"/>
    </source>
</evidence>
<dbReference type="InterPro" id="IPR029055">
    <property type="entry name" value="Ntn_hydrolases_N"/>
</dbReference>
<comment type="caution">
    <text evidence="7">The sequence shown here is derived from an EMBL/GenBank/DDBJ whole genome shotgun (WGS) entry which is preliminary data.</text>
</comment>
<comment type="catalytic activity">
    <reaction evidence="5">
        <text>L-aspartate + L-glutamine + ATP + H2O = L-asparagine + L-glutamate + AMP + diphosphate + H(+)</text>
        <dbReference type="Rhea" id="RHEA:12228"/>
        <dbReference type="ChEBI" id="CHEBI:15377"/>
        <dbReference type="ChEBI" id="CHEBI:15378"/>
        <dbReference type="ChEBI" id="CHEBI:29985"/>
        <dbReference type="ChEBI" id="CHEBI:29991"/>
        <dbReference type="ChEBI" id="CHEBI:30616"/>
        <dbReference type="ChEBI" id="CHEBI:33019"/>
        <dbReference type="ChEBI" id="CHEBI:58048"/>
        <dbReference type="ChEBI" id="CHEBI:58359"/>
        <dbReference type="ChEBI" id="CHEBI:456215"/>
        <dbReference type="EC" id="6.3.5.4"/>
    </reaction>
</comment>
<evidence type="ECO:0000256" key="3">
    <source>
        <dbReference type="ARBA" id="ARBA00012737"/>
    </source>
</evidence>
<dbReference type="CDD" id="cd00712">
    <property type="entry name" value="AsnB"/>
    <property type="match status" value="1"/>
</dbReference>
<dbReference type="PROSITE" id="PS51278">
    <property type="entry name" value="GATASE_TYPE_2"/>
    <property type="match status" value="1"/>
</dbReference>